<keyword evidence="1" id="KW-1133">Transmembrane helix</keyword>
<dbReference type="EMBL" id="QGKY02000089">
    <property type="protein sequence ID" value="KAF2615446.1"/>
    <property type="molecule type" value="Genomic_DNA"/>
</dbReference>
<accession>A0A8S9MDY0</accession>
<proteinExistence type="predicted"/>
<sequence length="584" mass="65603">MWSRSDSVFVGEPSGHDVTAWTNVDRLTDMLQWAYVCCTLDFDGLEVDNQEEPPYSYAAPVAILGLSSALPAPLELVKAVMDFHSGLRAGLLIAGAFSMFVLVLGDNLVDSWYRSRILGHVATSNARMVLCRAFLEDHGHVFPESEDLEIHHSETHGSWVRFFINRRLHGLSSRNLETGWTFVLQPGGWMDSRPRTWRMDGLLSWNPEAVGLLLIVCDIALCPRRRVSHSTSLRLVSININFPTKGPWTFVSGPEAVYNPEDPEIMWEPGGSPFDPEIVSGPGGHVGTRRQYLALYVLRIPHGSRLLSRSTIFDRILWLVDLVIPFIDLEAWMDTWVRAGASLNRNLEAGEASPKQDIAPVILPFQVLLRSGPRSNLEENKFARDRPGSSRHFQTYSWGSWPEVVLSWLAQELMENRSMLQWASTSACRWQVPWAWREQDVALKSPFPGDMLPRSEVEILDLGFALQAYTLILGWRSSVLGSSRVKTAIFLILSSGGTRPFDEAWRPILCRTTLRFILGNLEHSFPSVEPFGVPSRSMGQLRGNKTFVGRVVLQFLVLLAGLKSFYFVILDVSSRNPAIAEISS</sequence>
<evidence type="ECO:0000256" key="1">
    <source>
        <dbReference type="SAM" id="Phobius"/>
    </source>
</evidence>
<protein>
    <submittedName>
        <fullName evidence="2">Uncharacterized protein</fullName>
    </submittedName>
</protein>
<organism evidence="2">
    <name type="scientific">Brassica cretica</name>
    <name type="common">Mustard</name>
    <dbReference type="NCBI Taxonomy" id="69181"/>
    <lineage>
        <taxon>Eukaryota</taxon>
        <taxon>Viridiplantae</taxon>
        <taxon>Streptophyta</taxon>
        <taxon>Embryophyta</taxon>
        <taxon>Tracheophyta</taxon>
        <taxon>Spermatophyta</taxon>
        <taxon>Magnoliopsida</taxon>
        <taxon>eudicotyledons</taxon>
        <taxon>Gunneridae</taxon>
        <taxon>Pentapetalae</taxon>
        <taxon>rosids</taxon>
        <taxon>malvids</taxon>
        <taxon>Brassicales</taxon>
        <taxon>Brassicaceae</taxon>
        <taxon>Brassiceae</taxon>
        <taxon>Brassica</taxon>
    </lineage>
</organism>
<feature type="transmembrane region" description="Helical" evidence="1">
    <location>
        <begin position="547"/>
        <end position="569"/>
    </location>
</feature>
<reference evidence="2" key="1">
    <citation type="submission" date="2019-12" db="EMBL/GenBank/DDBJ databases">
        <title>Genome sequencing and annotation of Brassica cretica.</title>
        <authorList>
            <person name="Studholme D.J."/>
            <person name="Sarris P.F."/>
        </authorList>
    </citation>
    <scope>NUCLEOTIDE SEQUENCE</scope>
    <source>
        <strain evidence="2">PFS-102/07</strain>
        <tissue evidence="2">Leaf</tissue>
    </source>
</reference>
<keyword evidence="1" id="KW-0812">Transmembrane</keyword>
<dbReference type="AlphaFoldDB" id="A0A8S9MDY0"/>
<evidence type="ECO:0000313" key="2">
    <source>
        <dbReference type="EMBL" id="KAF2615446.1"/>
    </source>
</evidence>
<gene>
    <name evidence="2" type="ORF">F2Q70_00012262</name>
</gene>
<name>A0A8S9MDY0_BRACR</name>
<keyword evidence="1" id="KW-0472">Membrane</keyword>
<comment type="caution">
    <text evidence="2">The sequence shown here is derived from an EMBL/GenBank/DDBJ whole genome shotgun (WGS) entry which is preliminary data.</text>
</comment>